<gene>
    <name evidence="2" type="ORF">CLUMA_CG009647</name>
</gene>
<keyword evidence="1" id="KW-0732">Signal</keyword>
<sequence length="246" mass="28217">MKFTLGIFLIFFVGALAQDETVTDGFIRAQGELSLTHEFFETTLFLNRGQISSYLYRINREIITSHIDTYAFIKTRGIDALAEINAIPETPNNAECLGSLRNRWDLQVTRYGHRLATCVNNAYRLLRGWNEFLNNLHAIGQVAGNQVQNLGVKVLSETEIFDGRNQFPVMINRELRILLKVFLSYRDLFDGFLDEISEDYLNTIRDLIECDQVLEREFEAEIEVELNRAQNCAALDNTAEQKAVPL</sequence>
<feature type="chain" id="PRO_5013244201" evidence="1">
    <location>
        <begin position="18"/>
        <end position="246"/>
    </location>
</feature>
<dbReference type="AlphaFoldDB" id="A0A1J1I9H1"/>
<protein>
    <submittedName>
        <fullName evidence="2">CLUMA_CG009647, isoform A</fullName>
    </submittedName>
</protein>
<organism evidence="2 3">
    <name type="scientific">Clunio marinus</name>
    <dbReference type="NCBI Taxonomy" id="568069"/>
    <lineage>
        <taxon>Eukaryota</taxon>
        <taxon>Metazoa</taxon>
        <taxon>Ecdysozoa</taxon>
        <taxon>Arthropoda</taxon>
        <taxon>Hexapoda</taxon>
        <taxon>Insecta</taxon>
        <taxon>Pterygota</taxon>
        <taxon>Neoptera</taxon>
        <taxon>Endopterygota</taxon>
        <taxon>Diptera</taxon>
        <taxon>Nematocera</taxon>
        <taxon>Chironomoidea</taxon>
        <taxon>Chironomidae</taxon>
        <taxon>Clunio</taxon>
    </lineage>
</organism>
<dbReference type="EMBL" id="CVRI01000043">
    <property type="protein sequence ID" value="CRK96220.1"/>
    <property type="molecule type" value="Genomic_DNA"/>
</dbReference>
<dbReference type="OrthoDB" id="7788121at2759"/>
<reference evidence="2 3" key="1">
    <citation type="submission" date="2015-04" db="EMBL/GenBank/DDBJ databases">
        <authorList>
            <person name="Syromyatnikov M.Y."/>
            <person name="Popov V.N."/>
        </authorList>
    </citation>
    <scope>NUCLEOTIDE SEQUENCE [LARGE SCALE GENOMIC DNA]</scope>
</reference>
<name>A0A1J1I9H1_9DIPT</name>
<evidence type="ECO:0000313" key="3">
    <source>
        <dbReference type="Proteomes" id="UP000183832"/>
    </source>
</evidence>
<evidence type="ECO:0000313" key="2">
    <source>
        <dbReference type="EMBL" id="CRK96220.1"/>
    </source>
</evidence>
<proteinExistence type="predicted"/>
<accession>A0A1J1I9H1</accession>
<evidence type="ECO:0000256" key="1">
    <source>
        <dbReference type="SAM" id="SignalP"/>
    </source>
</evidence>
<feature type="signal peptide" evidence="1">
    <location>
        <begin position="1"/>
        <end position="17"/>
    </location>
</feature>
<dbReference type="Proteomes" id="UP000183832">
    <property type="component" value="Unassembled WGS sequence"/>
</dbReference>
<keyword evidence="3" id="KW-1185">Reference proteome</keyword>